<proteinExistence type="inferred from homology"/>
<gene>
    <name evidence="1" type="primary">ubiJ</name>
    <name evidence="3" type="ORF">SAMN02745781_02311</name>
</gene>
<dbReference type="Proteomes" id="UP000184159">
    <property type="component" value="Unassembled WGS sequence"/>
</dbReference>
<dbReference type="InterPro" id="IPR036527">
    <property type="entry name" value="SCP2_sterol-bd_dom_sf"/>
</dbReference>
<protein>
    <recommendedName>
        <fullName evidence="1">Ubiquinone biosynthesis accessory factor UbiJ</fullName>
    </recommendedName>
</protein>
<evidence type="ECO:0000256" key="1">
    <source>
        <dbReference type="HAMAP-Rule" id="MF_02215"/>
    </source>
</evidence>
<keyword evidence="1" id="KW-0963">Cytoplasm</keyword>
<dbReference type="AlphaFoldDB" id="A0A1M5BS37"/>
<feature type="domain" description="SCP2" evidence="2">
    <location>
        <begin position="15"/>
        <end position="111"/>
    </location>
</feature>
<dbReference type="SUPFAM" id="SSF55718">
    <property type="entry name" value="SCP-like"/>
    <property type="match status" value="1"/>
</dbReference>
<accession>A0A1M5BS37</accession>
<comment type="similarity">
    <text evidence="1">Belongs to the UbiJ family.</text>
</comment>
<organism evidence="3 4">
    <name type="scientific">Vibrio gazogenes DSM 21264 = NBRC 103151</name>
    <dbReference type="NCBI Taxonomy" id="1123492"/>
    <lineage>
        <taxon>Bacteria</taxon>
        <taxon>Pseudomonadati</taxon>
        <taxon>Pseudomonadota</taxon>
        <taxon>Gammaproteobacteria</taxon>
        <taxon>Vibrionales</taxon>
        <taxon>Vibrionaceae</taxon>
        <taxon>Vibrio</taxon>
    </lineage>
</organism>
<comment type="subcellular location">
    <subcellularLocation>
        <location evidence="1">Cytoplasm</location>
    </subcellularLocation>
</comment>
<comment type="pathway">
    <text evidence="1">Cofactor biosynthesis; ubiquinone biosynthesis.</text>
</comment>
<evidence type="ECO:0000313" key="3">
    <source>
        <dbReference type="EMBL" id="SHF45052.1"/>
    </source>
</evidence>
<evidence type="ECO:0000259" key="2">
    <source>
        <dbReference type="Pfam" id="PF02036"/>
    </source>
</evidence>
<comment type="function">
    <text evidence="1">Required for ubiquinone (coenzyme Q) biosynthesis. Binds hydrophobic ubiquinone biosynthetic intermediates via its SCP2 domain and is essential for the stability of the Ubi complex. May constitute a docking platform where Ubi enzymes assemble and access their SCP2-bound polyprenyl substrates.</text>
</comment>
<dbReference type="HAMAP" id="MF_02215">
    <property type="entry name" value="UbiJ"/>
    <property type="match status" value="1"/>
</dbReference>
<evidence type="ECO:0000313" key="4">
    <source>
        <dbReference type="Proteomes" id="UP000184159"/>
    </source>
</evidence>
<dbReference type="UniPathway" id="UPA00232"/>
<dbReference type="GO" id="GO:0006744">
    <property type="term" value="P:ubiquinone biosynthetic process"/>
    <property type="evidence" value="ECO:0007669"/>
    <property type="project" value="UniProtKB-UniRule"/>
</dbReference>
<dbReference type="GO" id="GO:0005737">
    <property type="term" value="C:cytoplasm"/>
    <property type="evidence" value="ECO:0007669"/>
    <property type="project" value="UniProtKB-SubCell"/>
</dbReference>
<dbReference type="InterPro" id="IPR003033">
    <property type="entry name" value="SCP2_sterol-bd_dom"/>
</dbReference>
<name>A0A1M5BS37_VIBGA</name>
<dbReference type="PANTHER" id="PTHR38693:SF1">
    <property type="entry name" value="UBIQUINONE BIOSYNTHESIS ACCESSORY FACTOR UBIJ"/>
    <property type="match status" value="1"/>
</dbReference>
<dbReference type="EMBL" id="FQUH01000010">
    <property type="protein sequence ID" value="SHF45052.1"/>
    <property type="molecule type" value="Genomic_DNA"/>
</dbReference>
<sequence length="201" mass="22969">MPFAPLLTATIETILNRLIQDDPVLIRQLARLKGHVIQVHLKELNQTLTFVFSQQIDVLARYEGTPDCYLSLTLSTLPQLREQANITQLIKQDKLILEGDIQLAQKFSQLMTDCKPDWEEWLSRLSGDVVAHTVTQAAKDFSHFLQTQHQRHQSHIAQVLTEEWQIVPGPLAVADFCDQVDEVHSQLSRLESRIQSLAEKL</sequence>
<dbReference type="PANTHER" id="PTHR38693">
    <property type="entry name" value="UBIQUINONE BIOSYNTHESIS PROTEIN UBIJ"/>
    <property type="match status" value="1"/>
</dbReference>
<keyword evidence="1" id="KW-0831">Ubiquinone biosynthesis</keyword>
<dbReference type="RefSeq" id="WP_072959369.1">
    <property type="nucleotide sequence ID" value="NZ_FQUH01000010.1"/>
</dbReference>
<keyword evidence="3" id="KW-0830">Ubiquinone</keyword>
<dbReference type="InterPro" id="IPR038989">
    <property type="entry name" value="UbiJ"/>
</dbReference>
<reference evidence="4" key="1">
    <citation type="submission" date="2016-11" db="EMBL/GenBank/DDBJ databases">
        <authorList>
            <person name="Varghese N."/>
            <person name="Submissions S."/>
        </authorList>
    </citation>
    <scope>NUCLEOTIDE SEQUENCE [LARGE SCALE GENOMIC DNA]</scope>
    <source>
        <strain evidence="4">DSM 21264</strain>
    </source>
</reference>
<keyword evidence="4" id="KW-1185">Reference proteome</keyword>
<dbReference type="Pfam" id="PF02036">
    <property type="entry name" value="SCP2"/>
    <property type="match status" value="1"/>
</dbReference>
<dbReference type="Gene3D" id="3.30.1050.10">
    <property type="entry name" value="SCP2 sterol-binding domain"/>
    <property type="match status" value="1"/>
</dbReference>